<protein>
    <recommendedName>
        <fullName evidence="3">KOW domain-containing protein</fullName>
    </recommendedName>
</protein>
<comment type="caution">
    <text evidence="1">The sequence shown here is derived from an EMBL/GenBank/DDBJ whole genome shotgun (WGS) entry which is preliminary data.</text>
</comment>
<gene>
    <name evidence="1" type="ORF">HD556DRAFT_1311079</name>
</gene>
<dbReference type="AlphaFoldDB" id="A0A9P7AJV3"/>
<accession>A0A9P7AJV3</accession>
<proteinExistence type="predicted"/>
<name>A0A9P7AJV3_9AGAM</name>
<dbReference type="RefSeq" id="XP_041156915.1">
    <property type="nucleotide sequence ID" value="XM_041300492.1"/>
</dbReference>
<evidence type="ECO:0000313" key="1">
    <source>
        <dbReference type="EMBL" id="KAG1789896.1"/>
    </source>
</evidence>
<organism evidence="1 2">
    <name type="scientific">Suillus plorans</name>
    <dbReference type="NCBI Taxonomy" id="116603"/>
    <lineage>
        <taxon>Eukaryota</taxon>
        <taxon>Fungi</taxon>
        <taxon>Dikarya</taxon>
        <taxon>Basidiomycota</taxon>
        <taxon>Agaricomycotina</taxon>
        <taxon>Agaricomycetes</taxon>
        <taxon>Agaricomycetidae</taxon>
        <taxon>Boletales</taxon>
        <taxon>Suillineae</taxon>
        <taxon>Suillaceae</taxon>
        <taxon>Suillus</taxon>
    </lineage>
</organism>
<sequence>MYFKEYKVHREQDASSAPMLTTYNSTCNRGGTNPSSRQPWLCFSCSSSISKEEVEVSKYYLDHRPLSHTMQGRLPTQQLFEPPPDIESIQIGDHIEVLVGQHTGKSGIIRWLPKASNNLWFQDGSLSIPVPIAAVRR</sequence>
<dbReference type="EMBL" id="JABBWE010000055">
    <property type="protein sequence ID" value="KAG1789896.1"/>
    <property type="molecule type" value="Genomic_DNA"/>
</dbReference>
<dbReference type="Proteomes" id="UP000719766">
    <property type="component" value="Unassembled WGS sequence"/>
</dbReference>
<keyword evidence="2" id="KW-1185">Reference proteome</keyword>
<evidence type="ECO:0008006" key="3">
    <source>
        <dbReference type="Google" id="ProtNLM"/>
    </source>
</evidence>
<dbReference type="GeneID" id="64594256"/>
<reference evidence="1" key="1">
    <citation type="journal article" date="2020" name="New Phytol.">
        <title>Comparative genomics reveals dynamic genome evolution in host specialist ectomycorrhizal fungi.</title>
        <authorList>
            <person name="Lofgren L.A."/>
            <person name="Nguyen N.H."/>
            <person name="Vilgalys R."/>
            <person name="Ruytinx J."/>
            <person name="Liao H.L."/>
            <person name="Branco S."/>
            <person name="Kuo A."/>
            <person name="LaButti K."/>
            <person name="Lipzen A."/>
            <person name="Andreopoulos W."/>
            <person name="Pangilinan J."/>
            <person name="Riley R."/>
            <person name="Hundley H."/>
            <person name="Na H."/>
            <person name="Barry K."/>
            <person name="Grigoriev I.V."/>
            <person name="Stajich J.E."/>
            <person name="Kennedy P.G."/>
        </authorList>
    </citation>
    <scope>NUCLEOTIDE SEQUENCE</scope>
    <source>
        <strain evidence="1">S12</strain>
    </source>
</reference>
<evidence type="ECO:0000313" key="2">
    <source>
        <dbReference type="Proteomes" id="UP000719766"/>
    </source>
</evidence>